<dbReference type="Proteomes" id="UP000237347">
    <property type="component" value="Unassembled WGS sequence"/>
</dbReference>
<organism evidence="3 4">
    <name type="scientific">Quercus suber</name>
    <name type="common">Cork oak</name>
    <dbReference type="NCBI Taxonomy" id="58331"/>
    <lineage>
        <taxon>Eukaryota</taxon>
        <taxon>Viridiplantae</taxon>
        <taxon>Streptophyta</taxon>
        <taxon>Embryophyta</taxon>
        <taxon>Tracheophyta</taxon>
        <taxon>Spermatophyta</taxon>
        <taxon>Magnoliopsida</taxon>
        <taxon>eudicotyledons</taxon>
        <taxon>Gunneridae</taxon>
        <taxon>Pentapetalae</taxon>
        <taxon>rosids</taxon>
        <taxon>fabids</taxon>
        <taxon>Fagales</taxon>
        <taxon>Fagaceae</taxon>
        <taxon>Quercus</taxon>
    </lineage>
</organism>
<evidence type="ECO:0000256" key="1">
    <source>
        <dbReference type="ARBA" id="ARBA00022737"/>
    </source>
</evidence>
<dbReference type="Pfam" id="PF23598">
    <property type="entry name" value="LRR_14"/>
    <property type="match status" value="1"/>
</dbReference>
<dbReference type="EMBL" id="PKMF04000246">
    <property type="protein sequence ID" value="KAK7841222.1"/>
    <property type="molecule type" value="Genomic_DNA"/>
</dbReference>
<keyword evidence="4" id="KW-1185">Reference proteome</keyword>
<dbReference type="SUPFAM" id="SSF52058">
    <property type="entry name" value="L domain-like"/>
    <property type="match status" value="1"/>
</dbReference>
<dbReference type="PANTHER" id="PTHR47186">
    <property type="entry name" value="LEUCINE-RICH REPEAT-CONTAINING PROTEIN 57"/>
    <property type="match status" value="1"/>
</dbReference>
<dbReference type="PANTHER" id="PTHR47186:SF50">
    <property type="entry name" value="FBD DOMAIN-CONTAINING PROTEIN"/>
    <property type="match status" value="1"/>
</dbReference>
<sequence length="371" mass="42513">METTKHGVRRFADYVNTKEYPMKIHRLRTYLSFNIQKNDMPATEINGFLNQVIGQKFGLLRVLDLERVYKPKLPNNIGKLFLLLRYLGLRWTFLDTLPHSVGELPYLETLDVKHTYISSLPSSIWKMKHLRHLCLNEIRLVTHSQKHGSSLTHLQTLWVLFVDNKNLVKNGLLINLRKLGLTCHLDSFQELDEWIARLASLQSLKIRSKDQNGQPWKLNLKPLSSLENLSHLYLLGSLPELHSRNDFPPKLTVLTLSHANPRAAAKPFCPQAIGQFLHREGNEVPFRMVPASNFEALDAKDLDTWEVGKGALSSLRELEIRHCDKLKGLPDELLSLGNIEIVLTNMPPEFVANVRAVNLEENLSLSQTLEF</sequence>
<accession>A0AAW0KPZ7</accession>
<dbReference type="Gene3D" id="3.80.10.10">
    <property type="entry name" value="Ribonuclease Inhibitor"/>
    <property type="match status" value="1"/>
</dbReference>
<reference evidence="3 4" key="1">
    <citation type="journal article" date="2018" name="Sci. Data">
        <title>The draft genome sequence of cork oak.</title>
        <authorList>
            <person name="Ramos A.M."/>
            <person name="Usie A."/>
            <person name="Barbosa P."/>
            <person name="Barros P.M."/>
            <person name="Capote T."/>
            <person name="Chaves I."/>
            <person name="Simoes F."/>
            <person name="Abreu I."/>
            <person name="Carrasquinho I."/>
            <person name="Faro C."/>
            <person name="Guimaraes J.B."/>
            <person name="Mendonca D."/>
            <person name="Nobrega F."/>
            <person name="Rodrigues L."/>
            <person name="Saibo N.J.M."/>
            <person name="Varela M.C."/>
            <person name="Egas C."/>
            <person name="Matos J."/>
            <person name="Miguel C.M."/>
            <person name="Oliveira M.M."/>
            <person name="Ricardo C.P."/>
            <person name="Goncalves S."/>
        </authorList>
    </citation>
    <scope>NUCLEOTIDE SEQUENCE [LARGE SCALE GENOMIC DNA]</scope>
    <source>
        <strain evidence="4">cv. HL8</strain>
    </source>
</reference>
<dbReference type="InterPro" id="IPR055414">
    <property type="entry name" value="LRR_R13L4/SHOC2-like"/>
</dbReference>
<name>A0AAW0KPZ7_QUESU</name>
<evidence type="ECO:0000259" key="2">
    <source>
        <dbReference type="Pfam" id="PF23598"/>
    </source>
</evidence>
<evidence type="ECO:0000313" key="3">
    <source>
        <dbReference type="EMBL" id="KAK7841222.1"/>
    </source>
</evidence>
<comment type="caution">
    <text evidence="3">The sequence shown here is derived from an EMBL/GenBank/DDBJ whole genome shotgun (WGS) entry which is preliminary data.</text>
</comment>
<dbReference type="AlphaFoldDB" id="A0AAW0KPZ7"/>
<proteinExistence type="predicted"/>
<evidence type="ECO:0000313" key="4">
    <source>
        <dbReference type="Proteomes" id="UP000237347"/>
    </source>
</evidence>
<protein>
    <submittedName>
        <fullName evidence="3">Disease resistance protein</fullName>
    </submittedName>
</protein>
<dbReference type="InterPro" id="IPR032675">
    <property type="entry name" value="LRR_dom_sf"/>
</dbReference>
<keyword evidence="1" id="KW-0677">Repeat</keyword>
<feature type="domain" description="Disease resistance R13L4/SHOC-2-like LRR" evidence="2">
    <location>
        <begin position="55"/>
        <end position="254"/>
    </location>
</feature>
<gene>
    <name evidence="3" type="ORF">CFP56_015671</name>
</gene>